<dbReference type="Proteomes" id="UP001056120">
    <property type="component" value="Linkage Group LG29"/>
</dbReference>
<comment type="caution">
    <text evidence="1">The sequence shown here is derived from an EMBL/GenBank/DDBJ whole genome shotgun (WGS) entry which is preliminary data.</text>
</comment>
<gene>
    <name evidence="1" type="ORF">L1987_84794</name>
</gene>
<proteinExistence type="predicted"/>
<name>A0ACB8XVD4_9ASTR</name>
<keyword evidence="2" id="KW-1185">Reference proteome</keyword>
<protein>
    <submittedName>
        <fullName evidence="1">Uncharacterized protein</fullName>
    </submittedName>
</protein>
<dbReference type="EMBL" id="CM042046">
    <property type="protein sequence ID" value="KAI3675208.1"/>
    <property type="molecule type" value="Genomic_DNA"/>
</dbReference>
<reference evidence="1 2" key="2">
    <citation type="journal article" date="2022" name="Mol. Ecol. Resour.">
        <title>The genomes of chicory, endive, great burdock and yacon provide insights into Asteraceae paleo-polyploidization history and plant inulin production.</title>
        <authorList>
            <person name="Fan W."/>
            <person name="Wang S."/>
            <person name="Wang H."/>
            <person name="Wang A."/>
            <person name="Jiang F."/>
            <person name="Liu H."/>
            <person name="Zhao H."/>
            <person name="Xu D."/>
            <person name="Zhang Y."/>
        </authorList>
    </citation>
    <scope>NUCLEOTIDE SEQUENCE [LARGE SCALE GENOMIC DNA]</scope>
    <source>
        <strain evidence="2">cv. Yunnan</strain>
        <tissue evidence="1">Leaves</tissue>
    </source>
</reference>
<evidence type="ECO:0000313" key="1">
    <source>
        <dbReference type="EMBL" id="KAI3675208.1"/>
    </source>
</evidence>
<sequence length="195" mass="22601">MAFWGSLWMVRGADQEFDPYEVYANEPTMFSLKIFHGGKFANSPNRKYINGLRTLEGEVREDTIDDVAISEKSDDIGSDEEEDDSDYIVDDNLVEDPEVDMEDFRQKGLVPALSQMFPCAEHRYCLRHIHDNMKSKWRGGVFKNMFWCCASATTVPLFERKMEEIRQLDSSLYGWLKQIPTSSWSRAHFSGDCKK</sequence>
<organism evidence="1 2">
    <name type="scientific">Smallanthus sonchifolius</name>
    <dbReference type="NCBI Taxonomy" id="185202"/>
    <lineage>
        <taxon>Eukaryota</taxon>
        <taxon>Viridiplantae</taxon>
        <taxon>Streptophyta</taxon>
        <taxon>Embryophyta</taxon>
        <taxon>Tracheophyta</taxon>
        <taxon>Spermatophyta</taxon>
        <taxon>Magnoliopsida</taxon>
        <taxon>eudicotyledons</taxon>
        <taxon>Gunneridae</taxon>
        <taxon>Pentapetalae</taxon>
        <taxon>asterids</taxon>
        <taxon>campanulids</taxon>
        <taxon>Asterales</taxon>
        <taxon>Asteraceae</taxon>
        <taxon>Asteroideae</taxon>
        <taxon>Heliantheae alliance</taxon>
        <taxon>Millerieae</taxon>
        <taxon>Smallanthus</taxon>
    </lineage>
</organism>
<accession>A0ACB8XVD4</accession>
<evidence type="ECO:0000313" key="2">
    <source>
        <dbReference type="Proteomes" id="UP001056120"/>
    </source>
</evidence>
<reference evidence="2" key="1">
    <citation type="journal article" date="2022" name="Mol. Ecol. Resour.">
        <title>The genomes of chicory, endive, great burdock and yacon provide insights into Asteraceae palaeo-polyploidization history and plant inulin production.</title>
        <authorList>
            <person name="Fan W."/>
            <person name="Wang S."/>
            <person name="Wang H."/>
            <person name="Wang A."/>
            <person name="Jiang F."/>
            <person name="Liu H."/>
            <person name="Zhao H."/>
            <person name="Xu D."/>
            <person name="Zhang Y."/>
        </authorList>
    </citation>
    <scope>NUCLEOTIDE SEQUENCE [LARGE SCALE GENOMIC DNA]</scope>
    <source>
        <strain evidence="2">cv. Yunnan</strain>
    </source>
</reference>